<keyword evidence="2" id="KW-0285">Flavoprotein</keyword>
<gene>
    <name evidence="6" type="ORF">BJX66DRAFT_345578</name>
</gene>
<dbReference type="Proteomes" id="UP001610563">
    <property type="component" value="Unassembled WGS sequence"/>
</dbReference>
<evidence type="ECO:0000256" key="4">
    <source>
        <dbReference type="ARBA" id="ARBA00023002"/>
    </source>
</evidence>
<reference evidence="6 7" key="1">
    <citation type="submission" date="2024-07" db="EMBL/GenBank/DDBJ databases">
        <title>Section-level genome sequencing and comparative genomics of Aspergillus sections Usti and Cavernicolus.</title>
        <authorList>
            <consortium name="Lawrence Berkeley National Laboratory"/>
            <person name="Nybo J.L."/>
            <person name="Vesth T.C."/>
            <person name="Theobald S."/>
            <person name="Frisvad J.C."/>
            <person name="Larsen T.O."/>
            <person name="Kjaerboelling I."/>
            <person name="Rothschild-Mancinelli K."/>
            <person name="Lyhne E.K."/>
            <person name="Kogle M.E."/>
            <person name="Barry K."/>
            <person name="Clum A."/>
            <person name="Na H."/>
            <person name="Ledsgaard L."/>
            <person name="Lin J."/>
            <person name="Lipzen A."/>
            <person name="Kuo A."/>
            <person name="Riley R."/>
            <person name="Mondo S."/>
            <person name="Labutti K."/>
            <person name="Haridas S."/>
            <person name="Pangalinan J."/>
            <person name="Salamov A.A."/>
            <person name="Simmons B.A."/>
            <person name="Magnuson J.K."/>
            <person name="Chen J."/>
            <person name="Drula E."/>
            <person name="Henrissat B."/>
            <person name="Wiebenga A."/>
            <person name="Lubbers R.J."/>
            <person name="Gomes A.C."/>
            <person name="Makela M.R."/>
            <person name="Stajich J."/>
            <person name="Grigoriev I.V."/>
            <person name="Mortensen U.H."/>
            <person name="De Vries R.P."/>
            <person name="Baker S.E."/>
            <person name="Andersen M.R."/>
        </authorList>
    </citation>
    <scope>NUCLEOTIDE SEQUENCE [LARGE SCALE GENOMIC DNA]</scope>
    <source>
        <strain evidence="6 7">CBS 209.92</strain>
    </source>
</reference>
<evidence type="ECO:0000256" key="2">
    <source>
        <dbReference type="ARBA" id="ARBA00022630"/>
    </source>
</evidence>
<dbReference type="Gene3D" id="3.20.20.70">
    <property type="entry name" value="Aldolase class I"/>
    <property type="match status" value="2"/>
</dbReference>
<dbReference type="InterPro" id="IPR001155">
    <property type="entry name" value="OxRdtase_FMN_N"/>
</dbReference>
<protein>
    <recommendedName>
        <fullName evidence="5">NADH:flavin oxidoreductase/NADH oxidase N-terminal domain-containing protein</fullName>
    </recommendedName>
</protein>
<comment type="similarity">
    <text evidence="1">Belongs to the NADH:flavin oxidoreductase/NADH oxidase family.</text>
</comment>
<sequence>MGPDITEPLTLKCGLVLPNRLVKAAMAEGLADKGHLPGERISRVYSEWAKGGWGALLTGNIQVDVQHLGGYGDLATRSNQADEPQLLDPWKQYAEACQEHGTPAIAQICHPGRQSPRGAGERGIFGQTIAPNAIPLNMGDGVAASIVRNIVFGCPRAMSKSDISHIVGQFVNCARVLAQCGFSGIEIHAAHGYLLCMFPISHHPMPGIVNRNVDTAQFLSLGSNDRQDEYGGNPERRARIVIEIIQQIRKEVPANFCIGIKLNSADHNASEFEDTMTQIQCFYNAGVDFLEISGGNYEDPTMMGRGVREEPNKPKSQSTAAREAFFLDFAAQTRKRFPDITLLLTGGFRTREGIEAALKGGVCDFVGIGRPAVLRPDFLRLMMDPAYTNQEASVVFSKVPVPLVARLLQIKSLGGGAETEYFRGQIHRLADGLSTFAP</sequence>
<organism evidence="6 7">
    <name type="scientific">Aspergillus keveii</name>
    <dbReference type="NCBI Taxonomy" id="714993"/>
    <lineage>
        <taxon>Eukaryota</taxon>
        <taxon>Fungi</taxon>
        <taxon>Dikarya</taxon>
        <taxon>Ascomycota</taxon>
        <taxon>Pezizomycotina</taxon>
        <taxon>Eurotiomycetes</taxon>
        <taxon>Eurotiomycetidae</taxon>
        <taxon>Eurotiales</taxon>
        <taxon>Aspergillaceae</taxon>
        <taxon>Aspergillus</taxon>
        <taxon>Aspergillus subgen. Nidulantes</taxon>
    </lineage>
</organism>
<keyword evidence="3" id="KW-0288">FMN</keyword>
<dbReference type="PANTHER" id="PTHR43656:SF2">
    <property type="entry name" value="BINDING OXIDOREDUCTASE, PUTATIVE (AFU_ORTHOLOGUE AFUA_2G08260)-RELATED"/>
    <property type="match status" value="1"/>
</dbReference>
<comment type="caution">
    <text evidence="6">The sequence shown here is derived from an EMBL/GenBank/DDBJ whole genome shotgun (WGS) entry which is preliminary data.</text>
</comment>
<keyword evidence="4" id="KW-0560">Oxidoreductase</keyword>
<feature type="domain" description="NADH:flavin oxidoreductase/NADH oxidase N-terminal" evidence="5">
    <location>
        <begin position="7"/>
        <end position="198"/>
    </location>
</feature>
<feature type="domain" description="NADH:flavin oxidoreductase/NADH oxidase N-terminal" evidence="5">
    <location>
        <begin position="216"/>
        <end position="380"/>
    </location>
</feature>
<dbReference type="CDD" id="cd04733">
    <property type="entry name" value="OYE_like_2_FMN"/>
    <property type="match status" value="1"/>
</dbReference>
<dbReference type="InterPro" id="IPR051799">
    <property type="entry name" value="NADH_flavin_oxidoreductase"/>
</dbReference>
<evidence type="ECO:0000256" key="1">
    <source>
        <dbReference type="ARBA" id="ARBA00005979"/>
    </source>
</evidence>
<dbReference type="Pfam" id="PF00724">
    <property type="entry name" value="Oxidored_FMN"/>
    <property type="match status" value="2"/>
</dbReference>
<evidence type="ECO:0000259" key="5">
    <source>
        <dbReference type="Pfam" id="PF00724"/>
    </source>
</evidence>
<dbReference type="InterPro" id="IPR013785">
    <property type="entry name" value="Aldolase_TIM"/>
</dbReference>
<dbReference type="EMBL" id="JBFTWV010000338">
    <property type="protein sequence ID" value="KAL2782721.1"/>
    <property type="molecule type" value="Genomic_DNA"/>
</dbReference>
<keyword evidence="7" id="KW-1185">Reference proteome</keyword>
<proteinExistence type="inferred from homology"/>
<evidence type="ECO:0000256" key="3">
    <source>
        <dbReference type="ARBA" id="ARBA00022643"/>
    </source>
</evidence>
<name>A0ABR4FHK0_9EURO</name>
<accession>A0ABR4FHK0</accession>
<dbReference type="SUPFAM" id="SSF51395">
    <property type="entry name" value="FMN-linked oxidoreductases"/>
    <property type="match status" value="1"/>
</dbReference>
<evidence type="ECO:0000313" key="7">
    <source>
        <dbReference type="Proteomes" id="UP001610563"/>
    </source>
</evidence>
<dbReference type="PANTHER" id="PTHR43656">
    <property type="entry name" value="BINDING OXIDOREDUCTASE, PUTATIVE (AFU_ORTHOLOGUE AFUA_2G08260)-RELATED"/>
    <property type="match status" value="1"/>
</dbReference>
<evidence type="ECO:0000313" key="6">
    <source>
        <dbReference type="EMBL" id="KAL2782721.1"/>
    </source>
</evidence>